<dbReference type="EMBL" id="LAZR01034579">
    <property type="protein sequence ID" value="KKL44912.1"/>
    <property type="molecule type" value="Genomic_DNA"/>
</dbReference>
<name>A0A0F9F1I2_9ZZZZ</name>
<proteinExistence type="predicted"/>
<keyword evidence="5 7" id="KW-1133">Transmembrane helix</keyword>
<evidence type="ECO:0000256" key="7">
    <source>
        <dbReference type="SAM" id="Phobius"/>
    </source>
</evidence>
<feature type="transmembrane region" description="Helical" evidence="7">
    <location>
        <begin position="9"/>
        <end position="30"/>
    </location>
</feature>
<feature type="transmembrane region" description="Helical" evidence="7">
    <location>
        <begin position="136"/>
        <end position="157"/>
    </location>
</feature>
<feature type="non-terminal residue" evidence="9">
    <location>
        <position position="227"/>
    </location>
</feature>
<dbReference type="PANTHER" id="PTHR43163">
    <property type="entry name" value="DIPEPTIDE TRANSPORT SYSTEM PERMEASE PROTEIN DPPB-RELATED"/>
    <property type="match status" value="1"/>
</dbReference>
<keyword evidence="3" id="KW-1003">Cell membrane</keyword>
<protein>
    <recommendedName>
        <fullName evidence="8">ABC transmembrane type-1 domain-containing protein</fullName>
    </recommendedName>
</protein>
<dbReference type="Pfam" id="PF00528">
    <property type="entry name" value="BPD_transp_1"/>
    <property type="match status" value="1"/>
</dbReference>
<gene>
    <name evidence="9" type="ORF">LCGC14_2360960</name>
</gene>
<dbReference type="GO" id="GO:0055085">
    <property type="term" value="P:transmembrane transport"/>
    <property type="evidence" value="ECO:0007669"/>
    <property type="project" value="InterPro"/>
</dbReference>
<feature type="transmembrane region" description="Helical" evidence="7">
    <location>
        <begin position="200"/>
        <end position="219"/>
    </location>
</feature>
<evidence type="ECO:0000256" key="1">
    <source>
        <dbReference type="ARBA" id="ARBA00004651"/>
    </source>
</evidence>
<dbReference type="PROSITE" id="PS50928">
    <property type="entry name" value="ABC_TM1"/>
    <property type="match status" value="1"/>
</dbReference>
<feature type="domain" description="ABC transmembrane type-1" evidence="8">
    <location>
        <begin position="97"/>
        <end position="227"/>
    </location>
</feature>
<keyword evidence="2" id="KW-0813">Transport</keyword>
<dbReference type="PANTHER" id="PTHR43163:SF6">
    <property type="entry name" value="DIPEPTIDE TRANSPORT SYSTEM PERMEASE PROTEIN DPPB-RELATED"/>
    <property type="match status" value="1"/>
</dbReference>
<dbReference type="AlphaFoldDB" id="A0A0F9F1I2"/>
<dbReference type="InterPro" id="IPR035906">
    <property type="entry name" value="MetI-like_sf"/>
</dbReference>
<evidence type="ECO:0000256" key="3">
    <source>
        <dbReference type="ARBA" id="ARBA00022475"/>
    </source>
</evidence>
<feature type="transmembrane region" description="Helical" evidence="7">
    <location>
        <begin position="103"/>
        <end position="124"/>
    </location>
</feature>
<dbReference type="Gene3D" id="1.10.3720.10">
    <property type="entry name" value="MetI-like"/>
    <property type="match status" value="1"/>
</dbReference>
<evidence type="ECO:0000256" key="6">
    <source>
        <dbReference type="ARBA" id="ARBA00023136"/>
    </source>
</evidence>
<dbReference type="GO" id="GO:0005886">
    <property type="term" value="C:plasma membrane"/>
    <property type="evidence" value="ECO:0007669"/>
    <property type="project" value="UniProtKB-SubCell"/>
</dbReference>
<keyword evidence="4 7" id="KW-0812">Transmembrane</keyword>
<evidence type="ECO:0000256" key="5">
    <source>
        <dbReference type="ARBA" id="ARBA00022989"/>
    </source>
</evidence>
<sequence length="227" mass="25674">MIKYIFRRILALLPILFGVIALTFILSRLMPGDPILAHLPKYFTEEEYRDKLRELGLHLPIIEQFIIYLGDLFTGNWGVSVSFSKGALVWDLVLERFFRTFDIAIISVFIATFIGLKTGVIAATHRNKAKDTIFRGIALIGVAIPVFWMGMLLQYALSFQLGWFPAIGYKSPGIGNPPIITRLRLIDSLLAGNINIFFDYIYHLILPVACLSFITLASITRQTRSSM</sequence>
<evidence type="ECO:0000256" key="4">
    <source>
        <dbReference type="ARBA" id="ARBA00022692"/>
    </source>
</evidence>
<dbReference type="SUPFAM" id="SSF161098">
    <property type="entry name" value="MetI-like"/>
    <property type="match status" value="1"/>
</dbReference>
<dbReference type="Pfam" id="PF19300">
    <property type="entry name" value="BPD_transp_1_N"/>
    <property type="match status" value="1"/>
</dbReference>
<reference evidence="9" key="1">
    <citation type="journal article" date="2015" name="Nature">
        <title>Complex archaea that bridge the gap between prokaryotes and eukaryotes.</title>
        <authorList>
            <person name="Spang A."/>
            <person name="Saw J.H."/>
            <person name="Jorgensen S.L."/>
            <person name="Zaremba-Niedzwiedzka K."/>
            <person name="Martijn J."/>
            <person name="Lind A.E."/>
            <person name="van Eijk R."/>
            <person name="Schleper C."/>
            <person name="Guy L."/>
            <person name="Ettema T.J."/>
        </authorList>
    </citation>
    <scope>NUCLEOTIDE SEQUENCE</scope>
</reference>
<accession>A0A0F9F1I2</accession>
<dbReference type="InterPro" id="IPR000515">
    <property type="entry name" value="MetI-like"/>
</dbReference>
<evidence type="ECO:0000256" key="2">
    <source>
        <dbReference type="ARBA" id="ARBA00022448"/>
    </source>
</evidence>
<evidence type="ECO:0000313" key="9">
    <source>
        <dbReference type="EMBL" id="KKL44912.1"/>
    </source>
</evidence>
<dbReference type="InterPro" id="IPR045621">
    <property type="entry name" value="BPD_transp_1_N"/>
</dbReference>
<comment type="subcellular location">
    <subcellularLocation>
        <location evidence="1">Cell membrane</location>
        <topology evidence="1">Multi-pass membrane protein</topology>
    </subcellularLocation>
</comment>
<keyword evidence="6 7" id="KW-0472">Membrane</keyword>
<comment type="caution">
    <text evidence="9">The sequence shown here is derived from an EMBL/GenBank/DDBJ whole genome shotgun (WGS) entry which is preliminary data.</text>
</comment>
<organism evidence="9">
    <name type="scientific">marine sediment metagenome</name>
    <dbReference type="NCBI Taxonomy" id="412755"/>
    <lineage>
        <taxon>unclassified sequences</taxon>
        <taxon>metagenomes</taxon>
        <taxon>ecological metagenomes</taxon>
    </lineage>
</organism>
<evidence type="ECO:0000259" key="8">
    <source>
        <dbReference type="PROSITE" id="PS50928"/>
    </source>
</evidence>